<feature type="signal peptide" evidence="2">
    <location>
        <begin position="1"/>
        <end position="19"/>
    </location>
</feature>
<keyword evidence="2" id="KW-0732">Signal</keyword>
<feature type="chain" id="PRO_5042042583" evidence="2">
    <location>
        <begin position="20"/>
        <end position="105"/>
    </location>
</feature>
<organism evidence="3 4">
    <name type="scientific">Diploptera punctata</name>
    <name type="common">Pacific beetle cockroach</name>
    <dbReference type="NCBI Taxonomy" id="6984"/>
    <lineage>
        <taxon>Eukaryota</taxon>
        <taxon>Metazoa</taxon>
        <taxon>Ecdysozoa</taxon>
        <taxon>Arthropoda</taxon>
        <taxon>Hexapoda</taxon>
        <taxon>Insecta</taxon>
        <taxon>Pterygota</taxon>
        <taxon>Neoptera</taxon>
        <taxon>Polyneoptera</taxon>
        <taxon>Dictyoptera</taxon>
        <taxon>Blattodea</taxon>
        <taxon>Blaberoidea</taxon>
        <taxon>Blaberidae</taxon>
        <taxon>Diplopterinae</taxon>
        <taxon>Diploptera</taxon>
    </lineage>
</organism>
<reference evidence="3" key="2">
    <citation type="submission" date="2023-05" db="EMBL/GenBank/DDBJ databases">
        <authorList>
            <person name="Fouks B."/>
        </authorList>
    </citation>
    <scope>NUCLEOTIDE SEQUENCE</scope>
    <source>
        <strain evidence="3">Stay&amp;Tobe</strain>
        <tissue evidence="3">Testes</tissue>
    </source>
</reference>
<feature type="compositionally biased region" description="Acidic residues" evidence="1">
    <location>
        <begin position="50"/>
        <end position="61"/>
    </location>
</feature>
<dbReference type="AlphaFoldDB" id="A0AAD7ZHW1"/>
<reference evidence="3" key="1">
    <citation type="journal article" date="2023" name="IScience">
        <title>Live-bearing cockroach genome reveals convergent evolutionary mechanisms linked to viviparity in insects and beyond.</title>
        <authorList>
            <person name="Fouks B."/>
            <person name="Harrison M.C."/>
            <person name="Mikhailova A.A."/>
            <person name="Marchal E."/>
            <person name="English S."/>
            <person name="Carruthers M."/>
            <person name="Jennings E.C."/>
            <person name="Chiamaka E.L."/>
            <person name="Frigard R.A."/>
            <person name="Pippel M."/>
            <person name="Attardo G.M."/>
            <person name="Benoit J.B."/>
            <person name="Bornberg-Bauer E."/>
            <person name="Tobe S.S."/>
        </authorList>
    </citation>
    <scope>NUCLEOTIDE SEQUENCE</scope>
    <source>
        <strain evidence="3">Stay&amp;Tobe</strain>
    </source>
</reference>
<evidence type="ECO:0000256" key="2">
    <source>
        <dbReference type="SAM" id="SignalP"/>
    </source>
</evidence>
<evidence type="ECO:0000313" key="4">
    <source>
        <dbReference type="Proteomes" id="UP001233999"/>
    </source>
</evidence>
<protein>
    <submittedName>
        <fullName evidence="3">Uncharacterized protein</fullName>
    </submittedName>
</protein>
<proteinExistence type="predicted"/>
<name>A0AAD7ZHW1_DIPPU</name>
<keyword evidence="4" id="KW-1185">Reference proteome</keyword>
<feature type="compositionally biased region" description="Basic residues" evidence="1">
    <location>
        <begin position="87"/>
        <end position="96"/>
    </location>
</feature>
<feature type="region of interest" description="Disordered" evidence="1">
    <location>
        <begin position="86"/>
        <end position="105"/>
    </location>
</feature>
<dbReference type="Proteomes" id="UP001233999">
    <property type="component" value="Unassembled WGS sequence"/>
</dbReference>
<sequence>MNTTMIAFFGLLLTAVVFSMPVEESEKLQTVILPESEEPSTLEPPQMNEIDYEDPDEPLFPDDDDMEVAEVLVFRPMYSYRRVQEARRRKARRNQNRRNVGYRYV</sequence>
<evidence type="ECO:0000256" key="1">
    <source>
        <dbReference type="SAM" id="MobiDB-lite"/>
    </source>
</evidence>
<feature type="region of interest" description="Disordered" evidence="1">
    <location>
        <begin position="35"/>
        <end position="61"/>
    </location>
</feature>
<accession>A0AAD7ZHW1</accession>
<gene>
    <name evidence="3" type="ORF">L9F63_024032</name>
</gene>
<evidence type="ECO:0000313" key="3">
    <source>
        <dbReference type="EMBL" id="KAJ9580791.1"/>
    </source>
</evidence>
<dbReference type="EMBL" id="JASPKZ010008147">
    <property type="protein sequence ID" value="KAJ9580791.1"/>
    <property type="molecule type" value="Genomic_DNA"/>
</dbReference>
<comment type="caution">
    <text evidence="3">The sequence shown here is derived from an EMBL/GenBank/DDBJ whole genome shotgun (WGS) entry which is preliminary data.</text>
</comment>